<feature type="non-terminal residue" evidence="2">
    <location>
        <position position="72"/>
    </location>
</feature>
<feature type="non-terminal residue" evidence="2">
    <location>
        <position position="1"/>
    </location>
</feature>
<keyword evidence="1" id="KW-0812">Transmembrane</keyword>
<evidence type="ECO:0000256" key="1">
    <source>
        <dbReference type="SAM" id="Phobius"/>
    </source>
</evidence>
<sequence>SVSLNGPIYSLTHMLQRVQKVVRAVSSESLFIDLMSLMALISAFTLSFTCVSSFSFAHTFFLVSFLFRAMIY</sequence>
<dbReference type="EMBL" id="JASPKZ010007149">
    <property type="protein sequence ID" value="KAJ9586535.1"/>
    <property type="molecule type" value="Genomic_DNA"/>
</dbReference>
<keyword evidence="1" id="KW-1133">Transmembrane helix</keyword>
<comment type="caution">
    <text evidence="2">The sequence shown here is derived from an EMBL/GenBank/DDBJ whole genome shotgun (WGS) entry which is preliminary data.</text>
</comment>
<organism evidence="2 3">
    <name type="scientific">Diploptera punctata</name>
    <name type="common">Pacific beetle cockroach</name>
    <dbReference type="NCBI Taxonomy" id="6984"/>
    <lineage>
        <taxon>Eukaryota</taxon>
        <taxon>Metazoa</taxon>
        <taxon>Ecdysozoa</taxon>
        <taxon>Arthropoda</taxon>
        <taxon>Hexapoda</taxon>
        <taxon>Insecta</taxon>
        <taxon>Pterygota</taxon>
        <taxon>Neoptera</taxon>
        <taxon>Polyneoptera</taxon>
        <taxon>Dictyoptera</taxon>
        <taxon>Blattodea</taxon>
        <taxon>Blaberoidea</taxon>
        <taxon>Blaberidae</taxon>
        <taxon>Diplopterinae</taxon>
        <taxon>Diploptera</taxon>
    </lineage>
</organism>
<protein>
    <submittedName>
        <fullName evidence="2">Uncharacterized protein</fullName>
    </submittedName>
</protein>
<reference evidence="2" key="1">
    <citation type="journal article" date="2023" name="IScience">
        <title>Live-bearing cockroach genome reveals convergent evolutionary mechanisms linked to viviparity in insects and beyond.</title>
        <authorList>
            <person name="Fouks B."/>
            <person name="Harrison M.C."/>
            <person name="Mikhailova A.A."/>
            <person name="Marchal E."/>
            <person name="English S."/>
            <person name="Carruthers M."/>
            <person name="Jennings E.C."/>
            <person name="Chiamaka E.L."/>
            <person name="Frigard R.A."/>
            <person name="Pippel M."/>
            <person name="Attardo G.M."/>
            <person name="Benoit J.B."/>
            <person name="Bornberg-Bauer E."/>
            <person name="Tobe S.S."/>
        </authorList>
    </citation>
    <scope>NUCLEOTIDE SEQUENCE</scope>
    <source>
        <strain evidence="2">Stay&amp;Tobe</strain>
    </source>
</reference>
<feature type="transmembrane region" description="Helical" evidence="1">
    <location>
        <begin position="37"/>
        <end position="67"/>
    </location>
</feature>
<reference evidence="2" key="2">
    <citation type="submission" date="2023-05" db="EMBL/GenBank/DDBJ databases">
        <authorList>
            <person name="Fouks B."/>
        </authorList>
    </citation>
    <scope>NUCLEOTIDE SEQUENCE</scope>
    <source>
        <strain evidence="2">Stay&amp;Tobe</strain>
        <tissue evidence="2">Testes</tissue>
    </source>
</reference>
<evidence type="ECO:0000313" key="3">
    <source>
        <dbReference type="Proteomes" id="UP001233999"/>
    </source>
</evidence>
<name>A0AAD7ZTB8_DIPPU</name>
<keyword evidence="1" id="KW-0472">Membrane</keyword>
<dbReference type="Proteomes" id="UP001233999">
    <property type="component" value="Unassembled WGS sequence"/>
</dbReference>
<gene>
    <name evidence="2" type="ORF">L9F63_019832</name>
</gene>
<keyword evidence="3" id="KW-1185">Reference proteome</keyword>
<proteinExistence type="predicted"/>
<accession>A0AAD7ZTB8</accession>
<evidence type="ECO:0000313" key="2">
    <source>
        <dbReference type="EMBL" id="KAJ9586535.1"/>
    </source>
</evidence>
<dbReference type="AlphaFoldDB" id="A0AAD7ZTB8"/>